<evidence type="ECO:0000256" key="1">
    <source>
        <dbReference type="SAM" id="MobiDB-lite"/>
    </source>
</evidence>
<proteinExistence type="predicted"/>
<name>F2LMJ2_BURGS</name>
<dbReference type="AlphaFoldDB" id="F2LMJ2"/>
<evidence type="ECO:0000313" key="3">
    <source>
        <dbReference type="Proteomes" id="UP000008316"/>
    </source>
</evidence>
<reference evidence="2 3" key="1">
    <citation type="journal article" date="2011" name="J. Bacteriol.">
        <title>Complete genome sequence of Burkholderia gladioli BSR3.</title>
        <authorList>
            <person name="Seo Y.S."/>
            <person name="Lim J."/>
            <person name="Choi B.S."/>
            <person name="Kim H."/>
            <person name="Goo E."/>
            <person name="Lee B."/>
            <person name="Lim J.S."/>
            <person name="Choi I.Y."/>
            <person name="Moon J.S."/>
            <person name="Kim J."/>
            <person name="Hwang I."/>
        </authorList>
    </citation>
    <scope>NUCLEOTIDE SEQUENCE [LARGE SCALE GENOMIC DNA]</scope>
    <source>
        <strain evidence="2 3">BSR3</strain>
    </source>
</reference>
<feature type="region of interest" description="Disordered" evidence="1">
    <location>
        <begin position="1"/>
        <end position="108"/>
    </location>
</feature>
<protein>
    <submittedName>
        <fullName evidence="2">Uncharacterized protein</fullName>
    </submittedName>
</protein>
<evidence type="ECO:0000313" key="2">
    <source>
        <dbReference type="EMBL" id="AEA64435.1"/>
    </source>
</evidence>
<keyword evidence="3" id="KW-1185">Reference proteome</keyword>
<feature type="compositionally biased region" description="Basic and acidic residues" evidence="1">
    <location>
        <begin position="59"/>
        <end position="68"/>
    </location>
</feature>
<dbReference type="EMBL" id="CP002600">
    <property type="protein sequence ID" value="AEA64435.1"/>
    <property type="molecule type" value="Genomic_DNA"/>
</dbReference>
<dbReference type="KEGG" id="bgd:bgla_2g20000"/>
<organism evidence="2 3">
    <name type="scientific">Burkholderia gladioli (strain BSR3)</name>
    <dbReference type="NCBI Taxonomy" id="999541"/>
    <lineage>
        <taxon>Bacteria</taxon>
        <taxon>Pseudomonadati</taxon>
        <taxon>Pseudomonadota</taxon>
        <taxon>Betaproteobacteria</taxon>
        <taxon>Burkholderiales</taxon>
        <taxon>Burkholderiaceae</taxon>
        <taxon>Burkholderia</taxon>
    </lineage>
</organism>
<dbReference type="Proteomes" id="UP000008316">
    <property type="component" value="Chromosome 2"/>
</dbReference>
<sequence length="108" mass="11362">MGTSREPGNPRARNSRSGREPWSACLPRPALARGMRVATVTHPARRRTMTQAKPGTEPGKPDEQEDRGNSTPGPEGKRGGADTPPPRSARAPAEGPVETEPADKTSGG</sequence>
<dbReference type="HOGENOM" id="CLU_2192048_0_0_4"/>
<accession>F2LMJ2</accession>
<gene>
    <name evidence="2" type="ordered locus">bgla_2g20000</name>
</gene>